<keyword evidence="1" id="KW-1133">Transmembrane helix</keyword>
<accession>A0AA35WG71</accession>
<dbReference type="PANTHER" id="PTHR35348:SF1">
    <property type="entry name" value="TESTIS, PROSTATE AND PLACENTA-EXPRESSED PROTEIN"/>
    <property type="match status" value="1"/>
</dbReference>
<keyword evidence="1" id="KW-0812">Transmembrane</keyword>
<gene>
    <name evidence="2" type="ORF">GBAR_LOCUS9906</name>
</gene>
<dbReference type="InterPro" id="IPR034584">
    <property type="entry name" value="SPMIP8"/>
</dbReference>
<proteinExistence type="predicted"/>
<organism evidence="2 3">
    <name type="scientific">Geodia barretti</name>
    <name type="common">Barrett's horny sponge</name>
    <dbReference type="NCBI Taxonomy" id="519541"/>
    <lineage>
        <taxon>Eukaryota</taxon>
        <taxon>Metazoa</taxon>
        <taxon>Porifera</taxon>
        <taxon>Demospongiae</taxon>
        <taxon>Heteroscleromorpha</taxon>
        <taxon>Tetractinellida</taxon>
        <taxon>Astrophorina</taxon>
        <taxon>Geodiidae</taxon>
        <taxon>Geodia</taxon>
    </lineage>
</organism>
<dbReference type="EMBL" id="CASHTH010001494">
    <property type="protein sequence ID" value="CAI8016106.1"/>
    <property type="molecule type" value="Genomic_DNA"/>
</dbReference>
<protein>
    <submittedName>
        <fullName evidence="2">Testis, prostate and placenta-expressed protein</fullName>
    </submittedName>
</protein>
<reference evidence="2" key="1">
    <citation type="submission" date="2023-03" db="EMBL/GenBank/DDBJ databases">
        <authorList>
            <person name="Steffen K."/>
            <person name="Cardenas P."/>
        </authorList>
    </citation>
    <scope>NUCLEOTIDE SEQUENCE</scope>
</reference>
<evidence type="ECO:0000256" key="1">
    <source>
        <dbReference type="SAM" id="Phobius"/>
    </source>
</evidence>
<feature type="transmembrane region" description="Helical" evidence="1">
    <location>
        <begin position="49"/>
        <end position="71"/>
    </location>
</feature>
<keyword evidence="1" id="KW-0472">Membrane</keyword>
<dbReference type="AlphaFoldDB" id="A0AA35WG71"/>
<sequence length="256" mass="28559">MPPDSSPWLPWLPTNPSGSCCQEWTPSRTWPRFFSSLTEFQKSSNTSHFIVCIYTLLHLLFVCLSTCNVVFSGVSSVRVSCACVCTYPVAQFCTEMATVFYRERPSSVKLASVKHGLYHPLLPTLRRMDMDDVAKRLPQEHSRTSTPCTREMFVTARSTLHTPRVKLHCKELLSRQTDAAVKTYTPLNVPRVDVVASVTQRVGTPLWILSTVLLSSLQHTAITGLAVRFRQPAITSGLEVLGSCWIQALHSKTSAS</sequence>
<dbReference type="Proteomes" id="UP001174909">
    <property type="component" value="Unassembled WGS sequence"/>
</dbReference>
<keyword evidence="3" id="KW-1185">Reference proteome</keyword>
<comment type="caution">
    <text evidence="2">The sequence shown here is derived from an EMBL/GenBank/DDBJ whole genome shotgun (WGS) entry which is preliminary data.</text>
</comment>
<evidence type="ECO:0000313" key="3">
    <source>
        <dbReference type="Proteomes" id="UP001174909"/>
    </source>
</evidence>
<evidence type="ECO:0000313" key="2">
    <source>
        <dbReference type="EMBL" id="CAI8016106.1"/>
    </source>
</evidence>
<dbReference type="Pfam" id="PF22574">
    <property type="entry name" value="SPMIP8"/>
    <property type="match status" value="1"/>
</dbReference>
<dbReference type="PANTHER" id="PTHR35348">
    <property type="entry name" value="TESTIS, PROSTATE AND PLACENTA-EXPRESSED PROTEIN"/>
    <property type="match status" value="1"/>
</dbReference>
<name>A0AA35WG71_GEOBA</name>